<dbReference type="AlphaFoldDB" id="A0A8J2VSU2"/>
<proteinExistence type="predicted"/>
<protein>
    <submittedName>
        <fullName evidence="1">(African queen) hypothetical protein</fullName>
    </submittedName>
</protein>
<organism evidence="1 2">
    <name type="scientific">Danaus chrysippus</name>
    <name type="common">African queen</name>
    <dbReference type="NCBI Taxonomy" id="151541"/>
    <lineage>
        <taxon>Eukaryota</taxon>
        <taxon>Metazoa</taxon>
        <taxon>Ecdysozoa</taxon>
        <taxon>Arthropoda</taxon>
        <taxon>Hexapoda</taxon>
        <taxon>Insecta</taxon>
        <taxon>Pterygota</taxon>
        <taxon>Neoptera</taxon>
        <taxon>Endopterygota</taxon>
        <taxon>Lepidoptera</taxon>
        <taxon>Glossata</taxon>
        <taxon>Ditrysia</taxon>
        <taxon>Papilionoidea</taxon>
        <taxon>Nymphalidae</taxon>
        <taxon>Danainae</taxon>
        <taxon>Danaini</taxon>
        <taxon>Danaina</taxon>
        <taxon>Danaus</taxon>
        <taxon>Anosia</taxon>
    </lineage>
</organism>
<accession>A0A8J2VSU2</accession>
<evidence type="ECO:0000313" key="1">
    <source>
        <dbReference type="EMBL" id="CAG9563181.1"/>
    </source>
</evidence>
<name>A0A8J2VSU2_9NEOP</name>
<dbReference type="Proteomes" id="UP000789524">
    <property type="component" value="Unassembled WGS sequence"/>
</dbReference>
<comment type="caution">
    <text evidence="1">The sequence shown here is derived from an EMBL/GenBank/DDBJ whole genome shotgun (WGS) entry which is preliminary data.</text>
</comment>
<keyword evidence="2" id="KW-1185">Reference proteome</keyword>
<reference evidence="1" key="1">
    <citation type="submission" date="2021-09" db="EMBL/GenBank/DDBJ databases">
        <authorList>
            <person name="Martin H S."/>
        </authorList>
    </citation>
    <scope>NUCLEOTIDE SEQUENCE</scope>
</reference>
<gene>
    <name evidence="1" type="ORF">DCHRY22_LOCUS4379</name>
</gene>
<dbReference type="EMBL" id="CAKASE010000049">
    <property type="protein sequence ID" value="CAG9563181.1"/>
    <property type="molecule type" value="Genomic_DNA"/>
</dbReference>
<sequence>MHYPGAKAQYANTVYTSGVPSIAARTARETQATVCAGLSFLHRVNSTARTPHTPHLCSLLPSLSLQAPHSQYTTRATVQVMVQYAHHPSLSHGSLASGVKCQRLGVRCEVSGVGCPLFIHHTSGTHNLLLFRPP</sequence>
<evidence type="ECO:0000313" key="2">
    <source>
        <dbReference type="Proteomes" id="UP000789524"/>
    </source>
</evidence>